<comment type="caution">
    <text evidence="4">The sequence shown here is derived from an EMBL/GenBank/DDBJ whole genome shotgun (WGS) entry which is preliminary data.</text>
</comment>
<feature type="region of interest" description="Disordered" evidence="3">
    <location>
        <begin position="135"/>
        <end position="503"/>
    </location>
</feature>
<feature type="compositionally biased region" description="Basic and acidic residues" evidence="3">
    <location>
        <begin position="2093"/>
        <end position="2107"/>
    </location>
</feature>
<evidence type="ECO:0000256" key="1">
    <source>
        <dbReference type="ARBA" id="ARBA00004196"/>
    </source>
</evidence>
<feature type="region of interest" description="Disordered" evidence="3">
    <location>
        <begin position="3146"/>
        <end position="3173"/>
    </location>
</feature>
<dbReference type="PANTHER" id="PTHR24216">
    <property type="entry name" value="PAXILLIN-RELATED"/>
    <property type="match status" value="1"/>
</dbReference>
<dbReference type="RefSeq" id="WP_116794186.1">
    <property type="nucleotide sequence ID" value="NZ_LSLH01000001.1"/>
</dbReference>
<feature type="region of interest" description="Disordered" evidence="3">
    <location>
        <begin position="613"/>
        <end position="634"/>
    </location>
</feature>
<evidence type="ECO:0000256" key="2">
    <source>
        <dbReference type="SAM" id="Coils"/>
    </source>
</evidence>
<protein>
    <recommendedName>
        <fullName evidence="6">Repeat protein</fullName>
    </recommendedName>
</protein>
<evidence type="ECO:0000313" key="5">
    <source>
        <dbReference type="Proteomes" id="UP000258888"/>
    </source>
</evidence>
<feature type="compositionally biased region" description="Acidic residues" evidence="3">
    <location>
        <begin position="1293"/>
        <end position="1308"/>
    </location>
</feature>
<evidence type="ECO:0000313" key="4">
    <source>
        <dbReference type="EMBL" id="RFD75140.1"/>
    </source>
</evidence>
<dbReference type="Proteomes" id="UP000258888">
    <property type="component" value="Unassembled WGS sequence"/>
</dbReference>
<reference evidence="4 5" key="1">
    <citation type="submission" date="2016-02" db="EMBL/GenBank/DDBJ databases">
        <title>Gardnerella vaginalis Subgroups Defined by cpn60 Sequencing and Sialidase Activity in Isolates from Canada, Belgium and Kenya.</title>
        <authorList>
            <person name="Schellenberg J."/>
            <person name="Paramel Jayaprakash T."/>
            <person name="Withana Gamage N."/>
            <person name="Patterson M.H."/>
            <person name="Vaneechoutte M."/>
            <person name="Hill J.E."/>
        </authorList>
    </citation>
    <scope>NUCLEOTIDE SEQUENCE [LARGE SCALE GENOMIC DNA]</scope>
    <source>
        <strain evidence="4 5">N160</strain>
    </source>
</reference>
<dbReference type="Pfam" id="PF09479">
    <property type="entry name" value="Flg_new"/>
    <property type="match status" value="2"/>
</dbReference>
<feature type="compositionally biased region" description="Low complexity" evidence="3">
    <location>
        <begin position="402"/>
        <end position="429"/>
    </location>
</feature>
<feature type="compositionally biased region" description="Low complexity" evidence="3">
    <location>
        <begin position="176"/>
        <end position="192"/>
    </location>
</feature>
<feature type="compositionally biased region" description="Pro residues" evidence="3">
    <location>
        <begin position="3109"/>
        <end position="3130"/>
    </location>
</feature>
<organism evidence="4 5">
    <name type="scientific">Gardnerella vaginalis</name>
    <dbReference type="NCBI Taxonomy" id="2702"/>
    <lineage>
        <taxon>Bacteria</taxon>
        <taxon>Bacillati</taxon>
        <taxon>Actinomycetota</taxon>
        <taxon>Actinomycetes</taxon>
        <taxon>Bifidobacteriales</taxon>
        <taxon>Bifidobacteriaceae</taxon>
        <taxon>Gardnerella</taxon>
    </lineage>
</organism>
<feature type="compositionally biased region" description="Polar residues" evidence="3">
    <location>
        <begin position="310"/>
        <end position="328"/>
    </location>
</feature>
<comment type="subcellular location">
    <subcellularLocation>
        <location evidence="1">Cell envelope</location>
    </subcellularLocation>
</comment>
<feature type="compositionally biased region" description="Acidic residues" evidence="3">
    <location>
        <begin position="3148"/>
        <end position="3160"/>
    </location>
</feature>
<dbReference type="InterPro" id="IPR042229">
    <property type="entry name" value="Listeria/Bacterioides_rpt_sf"/>
</dbReference>
<feature type="compositionally biased region" description="Low complexity" evidence="3">
    <location>
        <begin position="22"/>
        <end position="35"/>
    </location>
</feature>
<dbReference type="Gene3D" id="2.60.40.4270">
    <property type="entry name" value="Listeria-Bacteroides repeat domain"/>
    <property type="match status" value="2"/>
</dbReference>
<feature type="compositionally biased region" description="Polar residues" evidence="3">
    <location>
        <begin position="217"/>
        <end position="228"/>
    </location>
</feature>
<feature type="compositionally biased region" description="Low complexity" evidence="3">
    <location>
        <begin position="329"/>
        <end position="394"/>
    </location>
</feature>
<accession>A0A3E1IQ90</accession>
<evidence type="ECO:0008006" key="6">
    <source>
        <dbReference type="Google" id="ProtNLM"/>
    </source>
</evidence>
<feature type="region of interest" description="Disordered" evidence="3">
    <location>
        <begin position="3102"/>
        <end position="3132"/>
    </location>
</feature>
<feature type="region of interest" description="Disordered" evidence="3">
    <location>
        <begin position="2081"/>
        <end position="2107"/>
    </location>
</feature>
<name>A0A3E1IQ90_GARVA</name>
<keyword evidence="5" id="KW-1185">Reference proteome</keyword>
<feature type="compositionally biased region" description="Polar residues" evidence="3">
    <location>
        <begin position="248"/>
        <end position="257"/>
    </location>
</feature>
<feature type="region of interest" description="Disordered" evidence="3">
    <location>
        <begin position="1293"/>
        <end position="1324"/>
    </location>
</feature>
<dbReference type="GO" id="GO:0030313">
    <property type="term" value="C:cell envelope"/>
    <property type="evidence" value="ECO:0007669"/>
    <property type="project" value="UniProtKB-SubCell"/>
</dbReference>
<feature type="compositionally biased region" description="Basic and acidic residues" evidence="3">
    <location>
        <begin position="491"/>
        <end position="503"/>
    </location>
</feature>
<feature type="coiled-coil region" evidence="2">
    <location>
        <begin position="2844"/>
        <end position="2900"/>
    </location>
</feature>
<dbReference type="EMBL" id="LSLH01000001">
    <property type="protein sequence ID" value="RFD75140.1"/>
    <property type="molecule type" value="Genomic_DNA"/>
</dbReference>
<feature type="compositionally biased region" description="Low complexity" evidence="3">
    <location>
        <begin position="616"/>
        <end position="633"/>
    </location>
</feature>
<feature type="compositionally biased region" description="Low complexity" evidence="3">
    <location>
        <begin position="2081"/>
        <end position="2092"/>
    </location>
</feature>
<evidence type="ECO:0000256" key="3">
    <source>
        <dbReference type="SAM" id="MobiDB-lite"/>
    </source>
</evidence>
<proteinExistence type="predicted"/>
<dbReference type="InterPro" id="IPR013378">
    <property type="entry name" value="InlB-like_B-rpt"/>
</dbReference>
<feature type="compositionally biased region" description="Polar residues" evidence="3">
    <location>
        <begin position="474"/>
        <end position="490"/>
    </location>
</feature>
<feature type="compositionally biased region" description="Polar residues" evidence="3">
    <location>
        <begin position="430"/>
        <end position="452"/>
    </location>
</feature>
<feature type="compositionally biased region" description="Basic and acidic residues" evidence="3">
    <location>
        <begin position="235"/>
        <end position="246"/>
    </location>
</feature>
<feature type="region of interest" description="Disordered" evidence="3">
    <location>
        <begin position="1"/>
        <end position="35"/>
    </location>
</feature>
<sequence length="3207" mass="353004">MAVSKDLRGGSVKKALHKAENANKNPNAKKAVNAKKTTSLKATAVKPARFNRGVAGVAVASTLAMMLPSAAASALQINQQNIVDSANVVSKAGKGNLRSQELNMLRWGVGARRESRQTKAFVEIARRAIEAQKQRENVENVQNVQPEISSEDFNGNKSATPTKTSEIKNTTSVSKANVTSSENTASATESANPPASAQSSEPAKAKQSEVNPVDTPAVNQPVQPTTKPESAPTAKQDEKNPAEVKPESTPTAKQVTTKPAEANKPETNAGGVKPAEVNSAENAQTASEQPENAHTVSNVNTPKVRKPRSAENNGGDNSGSSVPSAENVTASPAASSANNAPTSPTVDSTNNVPNTPAVTPAANTVTPSTPVTSTSTASNAGAGTAASTSADTTAQDNKQKQSAESSTQGSQGSEQGSNASGSGANINATPSTTASNSDPQNRSTQNNDPTHSPTSTPAAGTSTAGTATNNTATDPNSQVIKPNTDNPTADSTDKANEQVQTDKKPNVTYNLKIRYTIGGAANKQLVQPYELTIDKEGFDKLGKNDKYEYIELPKSAGYRPSVYHSGDYQYYVKKGEGDKSEFVVDDGTNADAVRYLRLNKKLITDYAVKKRQAVESNNSAQTSQNTSSTQSGSDDGIQYYGELNINYAPKTAKYYVRHLVQKLDNKDEFEEAPNIGKAIVVEHKTKDKNNNIKITKEVIHVTEITGTVGSDVTAVSTYIPGYEPENNLISSPLSDSEDEKDKLVLNLRYYRKAYEVTYDSAGGTDVTAQKVYYDQEVPSVTEPTYRGHRFLGWQVVKLGDSSSSGPLIKGTRTNYKMPDHNVQFRANWEANKTTSYRVNVWVQKADLVDKEHPDSLANYDFVGLVERKNVQTDSDVALNKMNDAGVVDDTSKLNGASETDYVKNPELGLTREELQGTEANDHEDGLIAKFNWMNDTHVTNLEGYDTENPDDPNNYTVNAKGERVYKDKFTRYFHVNKDLTKKLNLEQHDLVPGRSDLGKRSKAKLCANDLNNTLNLVYDRKEYELIFAAPKNSNNGMRGNNAVIHKKNSKGETISYCYAGGGDCSSKLDNESTYTYGNSFNKVTSKVDHDGYRVKVRYGQSLTDVWPNSDEVDFMDNGNTSSLGFLIGGNVNGDTYGTYRDTPPFRLTKEEFVDPKFHWMYKDGKAPQISDKPSDASAQKYTVKDNQRLLILDSYDKGDVGVVQVIVKKQSIASAKNGDTGKNIKYELSTDSYSKDDTLSSDYTFTPPSIAGFESKITNITSKNISRKDGVKADEDLDFDDFYGKVHELYEEVTGEDAPDDAPEEGNDDDCKLPDYHEGEDDEDGGVALKKLNAKIAEKLKTDPAYKKYYEFKKKYHLEFRKYVAGFEKKLNFGDKVDYREFDSDKIATLEYKRQKYAVQFYNADGNAITKDNVAATEELPFEYSLTKRGNAKLTGDDEKLYYDGGSVKSYDASVTKDGGNNTATQFDGKYTFTLNGTKYSIVRPENLPKDYVFKGWAVDQAGTRFINGEDKDVTVPVNGIKLYAAWGKPEGIKHTVTLNYHMPKTDGNGKEIKDSNVVTKQQFDHYYVIKENKDIKVPTRKGYDFYGWEIKKNGTKLPYAFGNKVVEDITLDAVWVKDTRYNGTFKHIFLKPGVTFKQYNEAKTNHTEADLVDHVSEQTVSGLREHLRYNAEAVYSDETHFPDKHFTSFEASSDENQNTGEFIYQTYNTRKYKVRYVTIGEDGKEKDLLPESEVSSVNRKYDVAFYKPIEGFMPETTQQNIEYATDEDGKQIGEKPITFRYKDVRVLKRQDDTQPRPDHYTRYVFKVADGQSTMGKIVGYDGKQPDDASGSLTYDVISGTKAYQMPLPQDPIPSNGYEFTGWTSKIYIDDGHGEQKDTDGFDRLPILSESQPNPKVVYFANFKLKAPVAAAPQVLTPKENISTGSSDDAKKLITNAGDYPTGATFSFAQNEKFDSTPGLHKIKVQVHLDGNTAEAEVLYRVLPDLVYASDWDKFKATDYGSKNANDYVPITFTGKNKEGKLIGHDSDNAGTSTGEETTLTAYVYKGKDVRIRVPQAFGKDYSDNNYHYVFKGWATKVVEPTPSTPSSGTTKPDADKPEEKKQEQTFDINSSDRYKKVNLQDGVTYHAIYKRIDYFSSSSDNGTVPEDSVVAIFKPAAGRLWKNDGTDGPKVFYVKKGTDLSKITKTVDGKTVNVLEMLQNNLTNPTGSWSRSSMRNDGSDVKAIEPVKSWIVNEPFQEFVAGQDSLATPNVKSNTLLAIRGDGGTLPSPEKYIANYDSLIDKTKNPNVKSVTVEYASTTAPTVDKAGVYTVPLIVRVTYNDFKDPYTHKNYYDYKTVGKLKVMHDLIYGENVKDLGDKPTDDDQSEHDKIASEYKKVNFITNNSYGTMAKGSRTLFYAHTNKTSGVKAPQAIGKDYDADGYHYEFVGWKKLASFTKDNSSAEILTTDNVESDEILQSSSILKNAYEADTTYQAVYKRVKNVIDASQQDEIPDGYVATIFLPGFGRTWADGSYKPKLLYIRHGKDKEDNIKFAKKVASDTAATLSGFTKWQMYDAKSRKSNILLHDNWDISKPRIFVAEQNGVDDVKIPETVIGVGESIPNVNKLIHNTDPRVSVSVDENAKVDVSKPGISTIMVNVTKPTDEIDKDTKKPKTVTTKLPVRVYVLPKVIADNDLPAEGTAAAKFIEKNYTKVTYVAGKGGSLQKSPLKNAGDKPVSVYWVRNDATNLLMQVPDVLADNGYVFKNWSPNTTEKPAAPADKRKATEEEREALARMAIMDGMPYVAKLIRNSDKSTLAALQNLLNEAQKQHAAQVYNAKREELAKIAEMDGKSYVAKLIRDSRHSSIEALKNLLSEAKIDVDSIVEKNLQRDNLAKIAKEAGKEKLAEEISKSNDSLTDLRTKLEKAGIDLTFANFENEIDSYVLDEQREVLAELADEADKPSVAKIIRSSKKSSLEALKQVLRNAGVNPEISLPEPQPTRETTITANFEQMDPVEFKFSGKAVEGVPATFTLANLTKGVLKDDGTTDTNATVSVDGKPFTVNALSSSSSLKQLGISYSCEGTTCTISGTPKIVDGKKVVELTFTSVDKYGRKAKVTVDIEVLPASNDVNPTPTPEPQPEQPVPAPVPTPEIPFVPDFAHSVIPEAQVIEPEVEQPEPEEPQPEPESKPALAKTGSNVAQSAIIASLLASVGLAGFAAKHRRKREDGKNN</sequence>
<feature type="compositionally biased region" description="Polar residues" evidence="3">
    <location>
        <begin position="279"/>
        <end position="301"/>
    </location>
</feature>
<feature type="compositionally biased region" description="Low complexity" evidence="3">
    <location>
        <begin position="453"/>
        <end position="473"/>
    </location>
</feature>
<gene>
    <name evidence="4" type="ORF">AXE76_02800</name>
</gene>
<keyword evidence="2" id="KW-0175">Coiled coil</keyword>
<feature type="compositionally biased region" description="Polar residues" evidence="3">
    <location>
        <begin position="139"/>
        <end position="175"/>
    </location>
</feature>